<reference evidence="1" key="2">
    <citation type="submission" date="2022-01" db="EMBL/GenBank/DDBJ databases">
        <authorList>
            <person name="Yamashiro T."/>
            <person name="Shiraishi A."/>
            <person name="Satake H."/>
            <person name="Nakayama K."/>
        </authorList>
    </citation>
    <scope>NUCLEOTIDE SEQUENCE</scope>
</reference>
<reference evidence="1" key="1">
    <citation type="journal article" date="2022" name="Int. J. Mol. Sci.">
        <title>Draft Genome of Tanacetum Coccineum: Genomic Comparison of Closely Related Tanacetum-Family Plants.</title>
        <authorList>
            <person name="Yamashiro T."/>
            <person name="Shiraishi A."/>
            <person name="Nakayama K."/>
            <person name="Satake H."/>
        </authorList>
    </citation>
    <scope>NUCLEOTIDE SEQUENCE</scope>
</reference>
<organism evidence="1 2">
    <name type="scientific">Tanacetum coccineum</name>
    <dbReference type="NCBI Taxonomy" id="301880"/>
    <lineage>
        <taxon>Eukaryota</taxon>
        <taxon>Viridiplantae</taxon>
        <taxon>Streptophyta</taxon>
        <taxon>Embryophyta</taxon>
        <taxon>Tracheophyta</taxon>
        <taxon>Spermatophyta</taxon>
        <taxon>Magnoliopsida</taxon>
        <taxon>eudicotyledons</taxon>
        <taxon>Gunneridae</taxon>
        <taxon>Pentapetalae</taxon>
        <taxon>asterids</taxon>
        <taxon>campanulids</taxon>
        <taxon>Asterales</taxon>
        <taxon>Asteraceae</taxon>
        <taxon>Asteroideae</taxon>
        <taxon>Anthemideae</taxon>
        <taxon>Anthemidinae</taxon>
        <taxon>Tanacetum</taxon>
    </lineage>
</organism>
<evidence type="ECO:0000313" key="2">
    <source>
        <dbReference type="Proteomes" id="UP001151760"/>
    </source>
</evidence>
<protein>
    <submittedName>
        <fullName evidence="1">Uncharacterized protein</fullName>
    </submittedName>
</protein>
<sequence length="143" mass="16857">MLLQGISELSTLKLRRNWRSSWLNKVVRKDGVRVPHLQLAEKVKHFKDDDQVYCLEPRSEDGEELWNLLLREMMLSVIPNDSKSWPFYARKWFQMRKRRLRGYAGTLPLCDKCKLHHHGPCPINVENVRKSATKQETVGPLPH</sequence>
<gene>
    <name evidence="1" type="ORF">Tco_1114126</name>
</gene>
<dbReference type="EMBL" id="BQNB010021187">
    <property type="protein sequence ID" value="GJU03788.1"/>
    <property type="molecule type" value="Genomic_DNA"/>
</dbReference>
<name>A0ABQ5IU67_9ASTR</name>
<proteinExistence type="predicted"/>
<accession>A0ABQ5IU67</accession>
<keyword evidence="2" id="KW-1185">Reference proteome</keyword>
<evidence type="ECO:0000313" key="1">
    <source>
        <dbReference type="EMBL" id="GJU03788.1"/>
    </source>
</evidence>
<comment type="caution">
    <text evidence="1">The sequence shown here is derived from an EMBL/GenBank/DDBJ whole genome shotgun (WGS) entry which is preliminary data.</text>
</comment>
<dbReference type="Proteomes" id="UP001151760">
    <property type="component" value="Unassembled WGS sequence"/>
</dbReference>